<dbReference type="Gene3D" id="2.40.160.60">
    <property type="entry name" value="Outer membrane protein transport protein (OMPP1/FadL/TodX)"/>
    <property type="match status" value="1"/>
</dbReference>
<keyword evidence="7" id="KW-0998">Cell outer membrane</keyword>
<protein>
    <submittedName>
        <fullName evidence="8">Outer membrane protein transport protein (OMPP1/FadL/TodX)</fullName>
    </submittedName>
</protein>
<accession>A0A1M7GM61</accession>
<dbReference type="AlphaFoldDB" id="A0A1M7GM61"/>
<evidence type="ECO:0000256" key="5">
    <source>
        <dbReference type="ARBA" id="ARBA00022729"/>
    </source>
</evidence>
<gene>
    <name evidence="8" type="ORF">SAMN05444366_2610</name>
</gene>
<evidence type="ECO:0000256" key="7">
    <source>
        <dbReference type="ARBA" id="ARBA00023237"/>
    </source>
</evidence>
<dbReference type="RefSeq" id="WP_072972976.1">
    <property type="nucleotide sequence ID" value="NZ_FRBY01000003.1"/>
</dbReference>
<evidence type="ECO:0000313" key="8">
    <source>
        <dbReference type="EMBL" id="SHM17373.1"/>
    </source>
</evidence>
<dbReference type="OrthoDB" id="9765571at2"/>
<keyword evidence="6" id="KW-0472">Membrane</keyword>
<dbReference type="SUPFAM" id="SSF56935">
    <property type="entry name" value="Porins"/>
    <property type="match status" value="1"/>
</dbReference>
<evidence type="ECO:0000256" key="6">
    <source>
        <dbReference type="ARBA" id="ARBA00023136"/>
    </source>
</evidence>
<sequence length="525" mass="57734">MKKILFLFITGLTFSVSHSQEVSDAVRYAQDNITGTARFRAMGGAFGAVGGDLSSLTVNPAGSAIFTNNQTGVTFSNQNIKNNSNYNGTQTSDKENSFILNQAGGVFVFNDRNPNNNWKKIAIGATYENTNNFNNEVFSAGVNPNSIDGYFLAYANNSNGGAPVPQQFVNLEPGESISDLYGFLGANLPNSQYPNLSGYSAQQAMLGYQGFIINPEDTTNPNSPYVTNIPSGEKYYQENSVYTSGYNSKVSFNIATSYKDRIYFGANLNVHVTDYRKSTTFYESNDNPLVPRETISNVTFNNELYTYGNGFSFQLGAIGKVTEAFRLGLAYESNTWYELYDEVHQSLYTTRQATNGPELYTNINPNVINVYERYTLQTPAKWTFSGAYVFGKSGLISVDYAIKDYSNTKYKPTNDPGFSGLNGDISNQLTTNGELRVGAEYKINRLSLRGGYRFEGSPYKNGSTIGDINSYSGGLGYSFGATKIDLAYSYLERKSNQGFFATGFTDGANISSKLNNVSLTLLFEL</sequence>
<evidence type="ECO:0000256" key="2">
    <source>
        <dbReference type="ARBA" id="ARBA00008163"/>
    </source>
</evidence>
<dbReference type="Proteomes" id="UP000184121">
    <property type="component" value="Unassembled WGS sequence"/>
</dbReference>
<evidence type="ECO:0000256" key="3">
    <source>
        <dbReference type="ARBA" id="ARBA00022452"/>
    </source>
</evidence>
<evidence type="ECO:0000256" key="1">
    <source>
        <dbReference type="ARBA" id="ARBA00004571"/>
    </source>
</evidence>
<keyword evidence="9" id="KW-1185">Reference proteome</keyword>
<dbReference type="STRING" id="29534.SAMN05444366_2610"/>
<dbReference type="Pfam" id="PF03349">
    <property type="entry name" value="Toluene_X"/>
    <property type="match status" value="1"/>
</dbReference>
<keyword evidence="4" id="KW-0812">Transmembrane</keyword>
<organism evidence="8 9">
    <name type="scientific">Flavobacterium saccharophilum</name>
    <dbReference type="NCBI Taxonomy" id="29534"/>
    <lineage>
        <taxon>Bacteria</taxon>
        <taxon>Pseudomonadati</taxon>
        <taxon>Bacteroidota</taxon>
        <taxon>Flavobacteriia</taxon>
        <taxon>Flavobacteriales</taxon>
        <taxon>Flavobacteriaceae</taxon>
        <taxon>Flavobacterium</taxon>
    </lineage>
</organism>
<reference evidence="9" key="1">
    <citation type="submission" date="2016-11" db="EMBL/GenBank/DDBJ databases">
        <authorList>
            <person name="Varghese N."/>
            <person name="Submissions S."/>
        </authorList>
    </citation>
    <scope>NUCLEOTIDE SEQUENCE [LARGE SCALE GENOMIC DNA]</scope>
    <source>
        <strain evidence="9">DSM 1811</strain>
    </source>
</reference>
<keyword evidence="5" id="KW-0732">Signal</keyword>
<dbReference type="InterPro" id="IPR005017">
    <property type="entry name" value="OMPP1/FadL/TodX"/>
</dbReference>
<comment type="subcellular location">
    <subcellularLocation>
        <location evidence="1">Cell outer membrane</location>
        <topology evidence="1">Multi-pass membrane protein</topology>
    </subcellularLocation>
</comment>
<dbReference type="EMBL" id="FRBY01000003">
    <property type="protein sequence ID" value="SHM17373.1"/>
    <property type="molecule type" value="Genomic_DNA"/>
</dbReference>
<comment type="similarity">
    <text evidence="2">Belongs to the OmpP1/FadL family.</text>
</comment>
<evidence type="ECO:0000313" key="9">
    <source>
        <dbReference type="Proteomes" id="UP000184121"/>
    </source>
</evidence>
<keyword evidence="3" id="KW-1134">Transmembrane beta strand</keyword>
<evidence type="ECO:0000256" key="4">
    <source>
        <dbReference type="ARBA" id="ARBA00022692"/>
    </source>
</evidence>
<proteinExistence type="inferred from homology"/>
<name>A0A1M7GM61_9FLAO</name>
<dbReference type="GO" id="GO:0009279">
    <property type="term" value="C:cell outer membrane"/>
    <property type="evidence" value="ECO:0007669"/>
    <property type="project" value="UniProtKB-SubCell"/>
</dbReference>